<dbReference type="Gene3D" id="3.10.590.10">
    <property type="entry name" value="ph1033 like domains"/>
    <property type="match status" value="1"/>
</dbReference>
<dbReference type="OrthoDB" id="9791347at2"/>
<name>A0A2T5PBD8_9PSED</name>
<accession>A0A2T5PBD8</accession>
<dbReference type="PANTHER" id="PTHR14087:SF7">
    <property type="entry name" value="THYMOCYTE NUCLEAR PROTEIN 1"/>
    <property type="match status" value="1"/>
</dbReference>
<dbReference type="InterPro" id="IPR052181">
    <property type="entry name" value="5hmC_binding"/>
</dbReference>
<evidence type="ECO:0000313" key="3">
    <source>
        <dbReference type="Proteomes" id="UP000244064"/>
    </source>
</evidence>
<dbReference type="RefSeq" id="WP_108106602.1">
    <property type="nucleotide sequence ID" value="NZ_QASN01000013.1"/>
</dbReference>
<feature type="domain" description="EVE" evidence="1">
    <location>
        <begin position="4"/>
        <end position="147"/>
    </location>
</feature>
<dbReference type="PANTHER" id="PTHR14087">
    <property type="entry name" value="THYMOCYTE NUCLEAR PROTEIN 1"/>
    <property type="match status" value="1"/>
</dbReference>
<evidence type="ECO:0000259" key="1">
    <source>
        <dbReference type="Pfam" id="PF01878"/>
    </source>
</evidence>
<dbReference type="InterPro" id="IPR015947">
    <property type="entry name" value="PUA-like_sf"/>
</dbReference>
<evidence type="ECO:0000313" key="2">
    <source>
        <dbReference type="EMBL" id="PTU75060.1"/>
    </source>
</evidence>
<protein>
    <submittedName>
        <fullName evidence="2">EVE domain-containing protein</fullName>
    </submittedName>
</protein>
<dbReference type="Pfam" id="PF01878">
    <property type="entry name" value="EVE"/>
    <property type="match status" value="1"/>
</dbReference>
<comment type="caution">
    <text evidence="2">The sequence shown here is derived from an EMBL/GenBank/DDBJ whole genome shotgun (WGS) entry which is preliminary data.</text>
</comment>
<dbReference type="InterPro" id="IPR047197">
    <property type="entry name" value="THYN1-like_EVE"/>
</dbReference>
<organism evidence="2 3">
    <name type="scientific">Pseudomonas mangrovi</name>
    <dbReference type="NCBI Taxonomy" id="2161748"/>
    <lineage>
        <taxon>Bacteria</taxon>
        <taxon>Pseudomonadati</taxon>
        <taxon>Pseudomonadota</taxon>
        <taxon>Gammaproteobacteria</taxon>
        <taxon>Pseudomonadales</taxon>
        <taxon>Pseudomonadaceae</taxon>
        <taxon>Pseudomonas</taxon>
    </lineage>
</organism>
<keyword evidence="3" id="KW-1185">Reference proteome</keyword>
<dbReference type="AlphaFoldDB" id="A0A2T5PBD8"/>
<proteinExistence type="predicted"/>
<sequence length="152" mass="17097">MPTWLMKSEPDELSIQELARQGQARWDGVRNFQARNYLRAMQEGDLFLFYHSSCAQPGVAGIGRIVQGAYPDPSACDPQSPYHDPRTASGKNLWSAVDVAFEEAFPEVLALSQIKLCDDLKDLPLVQKGSRLSVMPVNLEHWDTILRLARQL</sequence>
<dbReference type="InterPro" id="IPR002740">
    <property type="entry name" value="EVE_domain"/>
</dbReference>
<dbReference type="EMBL" id="QASN01000013">
    <property type="protein sequence ID" value="PTU75060.1"/>
    <property type="molecule type" value="Genomic_DNA"/>
</dbReference>
<reference evidence="2 3" key="1">
    <citation type="submission" date="2018-04" db="EMBL/GenBank/DDBJ databases">
        <title>Pseudomonas sp. nov., isolated from mangrove soil.</title>
        <authorList>
            <person name="Chen C."/>
        </authorList>
    </citation>
    <scope>NUCLEOTIDE SEQUENCE [LARGE SCALE GENOMIC DNA]</scope>
    <source>
        <strain evidence="2 3">TC-11</strain>
    </source>
</reference>
<gene>
    <name evidence="2" type="ORF">DBO85_07290</name>
</gene>
<dbReference type="SUPFAM" id="SSF88697">
    <property type="entry name" value="PUA domain-like"/>
    <property type="match status" value="1"/>
</dbReference>
<dbReference type="Proteomes" id="UP000244064">
    <property type="component" value="Unassembled WGS sequence"/>
</dbReference>
<dbReference type="CDD" id="cd21133">
    <property type="entry name" value="EVE"/>
    <property type="match status" value="1"/>
</dbReference>